<proteinExistence type="predicted"/>
<protein>
    <submittedName>
        <fullName evidence="1">Uncharacterized protein</fullName>
    </submittedName>
</protein>
<organism evidence="1 2">
    <name type="scientific">Ixodes persulcatus</name>
    <name type="common">Taiga tick</name>
    <dbReference type="NCBI Taxonomy" id="34615"/>
    <lineage>
        <taxon>Eukaryota</taxon>
        <taxon>Metazoa</taxon>
        <taxon>Ecdysozoa</taxon>
        <taxon>Arthropoda</taxon>
        <taxon>Chelicerata</taxon>
        <taxon>Arachnida</taxon>
        <taxon>Acari</taxon>
        <taxon>Parasitiformes</taxon>
        <taxon>Ixodida</taxon>
        <taxon>Ixodoidea</taxon>
        <taxon>Ixodidae</taxon>
        <taxon>Ixodinae</taxon>
        <taxon>Ixodes</taxon>
    </lineage>
</organism>
<evidence type="ECO:0000313" key="1">
    <source>
        <dbReference type="EMBL" id="KAG0433876.1"/>
    </source>
</evidence>
<dbReference type="Proteomes" id="UP000805193">
    <property type="component" value="Unassembled WGS sequence"/>
</dbReference>
<gene>
    <name evidence="1" type="ORF">HPB47_019516</name>
</gene>
<keyword evidence="2" id="KW-1185">Reference proteome</keyword>
<comment type="caution">
    <text evidence="1">The sequence shown here is derived from an EMBL/GenBank/DDBJ whole genome shotgun (WGS) entry which is preliminary data.</text>
</comment>
<name>A0AC60QHZ9_IXOPE</name>
<evidence type="ECO:0000313" key="2">
    <source>
        <dbReference type="Proteomes" id="UP000805193"/>
    </source>
</evidence>
<sequence>MDSAPVVNAGMNKPGTDRKATKLKYFIMPLLPNEETKVVRDCLARQLDRKIGERGKDAVAAHLRAKCLPQTPTAQHGPYTGEPMKN</sequence>
<reference evidence="1 2" key="1">
    <citation type="journal article" date="2020" name="Cell">
        <title>Large-Scale Comparative Analyses of Tick Genomes Elucidate Their Genetic Diversity and Vector Capacities.</title>
        <authorList>
            <consortium name="Tick Genome and Microbiome Consortium (TIGMIC)"/>
            <person name="Jia N."/>
            <person name="Wang J."/>
            <person name="Shi W."/>
            <person name="Du L."/>
            <person name="Sun Y."/>
            <person name="Zhan W."/>
            <person name="Jiang J.F."/>
            <person name="Wang Q."/>
            <person name="Zhang B."/>
            <person name="Ji P."/>
            <person name="Bell-Sakyi L."/>
            <person name="Cui X.M."/>
            <person name="Yuan T.T."/>
            <person name="Jiang B.G."/>
            <person name="Yang W.F."/>
            <person name="Lam T.T."/>
            <person name="Chang Q.C."/>
            <person name="Ding S.J."/>
            <person name="Wang X.J."/>
            <person name="Zhu J.G."/>
            <person name="Ruan X.D."/>
            <person name="Zhao L."/>
            <person name="Wei J.T."/>
            <person name="Ye R.Z."/>
            <person name="Que T.C."/>
            <person name="Du C.H."/>
            <person name="Zhou Y.H."/>
            <person name="Cheng J.X."/>
            <person name="Dai P.F."/>
            <person name="Guo W.B."/>
            <person name="Han X.H."/>
            <person name="Huang E.J."/>
            <person name="Li L.F."/>
            <person name="Wei W."/>
            <person name="Gao Y.C."/>
            <person name="Liu J.Z."/>
            <person name="Shao H.Z."/>
            <person name="Wang X."/>
            <person name="Wang C.C."/>
            <person name="Yang T.C."/>
            <person name="Huo Q.B."/>
            <person name="Li W."/>
            <person name="Chen H.Y."/>
            <person name="Chen S.E."/>
            <person name="Zhou L.G."/>
            <person name="Ni X.B."/>
            <person name="Tian J.H."/>
            <person name="Sheng Y."/>
            <person name="Liu T."/>
            <person name="Pan Y.S."/>
            <person name="Xia L.Y."/>
            <person name="Li J."/>
            <person name="Zhao F."/>
            <person name="Cao W.C."/>
        </authorList>
    </citation>
    <scope>NUCLEOTIDE SEQUENCE [LARGE SCALE GENOMIC DNA]</scope>
    <source>
        <strain evidence="1">Iper-2018</strain>
    </source>
</reference>
<dbReference type="EMBL" id="JABSTQ010008968">
    <property type="protein sequence ID" value="KAG0433876.1"/>
    <property type="molecule type" value="Genomic_DNA"/>
</dbReference>
<accession>A0AC60QHZ9</accession>